<comment type="caution">
    <text evidence="4">The sequence shown here is derived from an EMBL/GenBank/DDBJ whole genome shotgun (WGS) entry which is preliminary data.</text>
</comment>
<dbReference type="GO" id="GO:0046872">
    <property type="term" value="F:metal ion binding"/>
    <property type="evidence" value="ECO:0007669"/>
    <property type="project" value="UniProtKB-KW"/>
</dbReference>
<evidence type="ECO:0000256" key="2">
    <source>
        <dbReference type="RuleBase" id="RU367113"/>
    </source>
</evidence>
<dbReference type="GO" id="GO:0000166">
    <property type="term" value="F:nucleotide binding"/>
    <property type="evidence" value="ECO:0007669"/>
    <property type="project" value="UniProtKB-KW"/>
</dbReference>
<sequence>MNHEKRPFFDVRRCLNELKSNCKQVFVSSPIEVACFSRLSASQYIPCSRQVLRSFRPPPVPSCLKEGCESFIPKDQNSSISLTPVRESLEKASVKLDDSIQFLTFRNNLNKIALTPYHTDKGWKIASHLENHWIVLNICPSEESEPVTDKDKYFAYCGYKFEQLCTESDDFVDANQEFCSILKTTIGQHTLLVSAQVDCWDAYHLWSQDDQPEYPIGHYVELKTMKKRKKSEAIPCPYQKYLRYWVQCFLAGIPHLFIGYRDDRREMLVETEYIPVGRLPEMCRDSWDPQICLGFMDSFLYFVSSMHRAFPSRMIVWEYQPTTQKIWINYKSHPNE</sequence>
<keyword evidence="2" id="KW-0547">Nucleotide-binding</keyword>
<dbReference type="OrthoDB" id="5853397at2759"/>
<keyword evidence="5" id="KW-1185">Reference proteome</keyword>
<proteinExistence type="inferred from homology"/>
<dbReference type="GO" id="GO:0005634">
    <property type="term" value="C:nucleus"/>
    <property type="evidence" value="ECO:0007669"/>
    <property type="project" value="UniProtKB-SubCell"/>
</dbReference>
<evidence type="ECO:0000256" key="1">
    <source>
        <dbReference type="ARBA" id="ARBA00006562"/>
    </source>
</evidence>
<dbReference type="EC" id="3.6.1.-" evidence="2"/>
<dbReference type="InterPro" id="IPR039039">
    <property type="entry name" value="RAI1-like_fam"/>
</dbReference>
<reference evidence="4" key="1">
    <citation type="journal article" date="2022" name="Proc. Natl. Acad. Sci. U.S.A.">
        <title>Life cycle and functional genomics of the unicellular red alga Galdieria for elucidating algal and plant evolution and industrial use.</title>
        <authorList>
            <person name="Hirooka S."/>
            <person name="Itabashi T."/>
            <person name="Ichinose T.M."/>
            <person name="Onuma R."/>
            <person name="Fujiwara T."/>
            <person name="Yamashita S."/>
            <person name="Jong L.W."/>
            <person name="Tomita R."/>
            <person name="Iwane A.H."/>
            <person name="Miyagishima S.Y."/>
        </authorList>
    </citation>
    <scope>NUCLEOTIDE SEQUENCE</scope>
    <source>
        <strain evidence="4">NBRC 102759</strain>
    </source>
</reference>
<dbReference type="GO" id="GO:0005829">
    <property type="term" value="C:cytosol"/>
    <property type="evidence" value="ECO:0007669"/>
    <property type="project" value="TreeGrafter"/>
</dbReference>
<keyword evidence="2" id="KW-0479">Metal-binding</keyword>
<dbReference type="GO" id="GO:0003723">
    <property type="term" value="F:RNA binding"/>
    <property type="evidence" value="ECO:0007669"/>
    <property type="project" value="UniProtKB-KW"/>
</dbReference>
<comment type="similarity">
    <text evidence="1 2">Belongs to the DXO/Dom3Z family.</text>
</comment>
<dbReference type="EMBL" id="BQMJ01000030">
    <property type="protein sequence ID" value="GJQ12108.1"/>
    <property type="molecule type" value="Genomic_DNA"/>
</dbReference>
<dbReference type="Pfam" id="PF08652">
    <property type="entry name" value="RAI1"/>
    <property type="match status" value="1"/>
</dbReference>
<dbReference type="GO" id="GO:0004518">
    <property type="term" value="F:nuclease activity"/>
    <property type="evidence" value="ECO:0007669"/>
    <property type="project" value="UniProtKB-KW"/>
</dbReference>
<keyword evidence="2" id="KW-0540">Nuclease</keyword>
<dbReference type="GO" id="GO:0110155">
    <property type="term" value="P:NAD-cap decapping"/>
    <property type="evidence" value="ECO:0007669"/>
    <property type="project" value="TreeGrafter"/>
</dbReference>
<keyword evidence="2" id="KW-0694">RNA-binding</keyword>
<keyword evidence="2" id="KW-0378">Hydrolase</keyword>
<dbReference type="InterPro" id="IPR013961">
    <property type="entry name" value="RAI1"/>
</dbReference>
<name>A0A9C7PWJ3_9RHOD</name>
<dbReference type="GO" id="GO:0000956">
    <property type="term" value="P:nuclear-transcribed mRNA catabolic process"/>
    <property type="evidence" value="ECO:0007669"/>
    <property type="project" value="TreeGrafter"/>
</dbReference>
<comment type="function">
    <text evidence="2">Decapping enzyme for NAD-capped RNAs: specifically hydrolyzes the nicotinamide adenine dinucleotide (NAD) cap from a subset of RNAs by removing the entire NAD moiety from the 5'-end of an NAD-capped RNA.</text>
</comment>
<protein>
    <recommendedName>
        <fullName evidence="2">Decapping nuclease</fullName>
        <ecNumber evidence="2">3.6.1.-</ecNumber>
    </recommendedName>
</protein>
<reference evidence="4" key="2">
    <citation type="submission" date="2022-01" db="EMBL/GenBank/DDBJ databases">
        <authorList>
            <person name="Hirooka S."/>
            <person name="Miyagishima S.Y."/>
        </authorList>
    </citation>
    <scope>NUCLEOTIDE SEQUENCE</scope>
    <source>
        <strain evidence="4">NBRC 102759</strain>
    </source>
</reference>
<keyword evidence="2" id="KW-0539">Nucleus</keyword>
<organism evidence="4 5">
    <name type="scientific">Galdieria partita</name>
    <dbReference type="NCBI Taxonomy" id="83374"/>
    <lineage>
        <taxon>Eukaryota</taxon>
        <taxon>Rhodophyta</taxon>
        <taxon>Bangiophyceae</taxon>
        <taxon>Galdieriales</taxon>
        <taxon>Galdieriaceae</taxon>
        <taxon>Galdieria</taxon>
    </lineage>
</organism>
<dbReference type="PANTHER" id="PTHR12395:SF9">
    <property type="entry name" value="DECAPPING AND EXORIBONUCLEASE PROTEIN"/>
    <property type="match status" value="1"/>
</dbReference>
<evidence type="ECO:0000313" key="4">
    <source>
        <dbReference type="EMBL" id="GJQ12108.1"/>
    </source>
</evidence>
<feature type="domain" description="RAI1-like" evidence="3">
    <location>
        <begin position="29"/>
        <end position="309"/>
    </location>
</feature>
<dbReference type="GO" id="GO:0034353">
    <property type="term" value="F:mRNA 5'-diphosphatase activity"/>
    <property type="evidence" value="ECO:0007669"/>
    <property type="project" value="TreeGrafter"/>
</dbReference>
<dbReference type="Proteomes" id="UP001061958">
    <property type="component" value="Unassembled WGS sequence"/>
</dbReference>
<accession>A0A9C7PWJ3</accession>
<gene>
    <name evidence="4" type="ORF">GpartN1_g3899.t1</name>
</gene>
<comment type="subcellular location">
    <subcellularLocation>
        <location evidence="2">Nucleus</location>
    </subcellularLocation>
</comment>
<evidence type="ECO:0000313" key="5">
    <source>
        <dbReference type="Proteomes" id="UP001061958"/>
    </source>
</evidence>
<dbReference type="AlphaFoldDB" id="A0A9C7PWJ3"/>
<evidence type="ECO:0000259" key="3">
    <source>
        <dbReference type="Pfam" id="PF08652"/>
    </source>
</evidence>
<dbReference type="PANTHER" id="PTHR12395">
    <property type="entry name" value="DOM-3 RELATED"/>
    <property type="match status" value="1"/>
</dbReference>
<comment type="cofactor">
    <cofactor evidence="2">
        <name>a divalent metal cation</name>
        <dbReference type="ChEBI" id="CHEBI:60240"/>
    </cofactor>
</comment>